<dbReference type="EMBL" id="ML120597">
    <property type="protein sequence ID" value="RPA89260.1"/>
    <property type="molecule type" value="Genomic_DNA"/>
</dbReference>
<protein>
    <submittedName>
        <fullName evidence="1">Uncharacterized protein</fullName>
    </submittedName>
</protein>
<dbReference type="Proteomes" id="UP000276215">
    <property type="component" value="Unassembled WGS sequence"/>
</dbReference>
<keyword evidence="2" id="KW-1185">Reference proteome</keyword>
<sequence>MPIQIIPALYNWDGHSRVTVFLLAVDYCSEAFNGTVTESPLFFPFRRLKKTASTALYCTCTAAWDYGNRIERVLLQYSSIRYQQREPNQLTFPPFARPMHIHMVNPKDQNICLRRNTSMSIVHTKALFGTACVKRIVVTTHVLYTCVEITKNHCLNTWVCQTGWVSQHTHLLTNQFI</sequence>
<organism evidence="1 2">
    <name type="scientific">Choiromyces venosus 120613-1</name>
    <dbReference type="NCBI Taxonomy" id="1336337"/>
    <lineage>
        <taxon>Eukaryota</taxon>
        <taxon>Fungi</taxon>
        <taxon>Dikarya</taxon>
        <taxon>Ascomycota</taxon>
        <taxon>Pezizomycotina</taxon>
        <taxon>Pezizomycetes</taxon>
        <taxon>Pezizales</taxon>
        <taxon>Tuberaceae</taxon>
        <taxon>Choiromyces</taxon>
    </lineage>
</organism>
<reference evidence="1 2" key="1">
    <citation type="journal article" date="2018" name="Nat. Ecol. Evol.">
        <title>Pezizomycetes genomes reveal the molecular basis of ectomycorrhizal truffle lifestyle.</title>
        <authorList>
            <person name="Murat C."/>
            <person name="Payen T."/>
            <person name="Noel B."/>
            <person name="Kuo A."/>
            <person name="Morin E."/>
            <person name="Chen J."/>
            <person name="Kohler A."/>
            <person name="Krizsan K."/>
            <person name="Balestrini R."/>
            <person name="Da Silva C."/>
            <person name="Montanini B."/>
            <person name="Hainaut M."/>
            <person name="Levati E."/>
            <person name="Barry K.W."/>
            <person name="Belfiori B."/>
            <person name="Cichocki N."/>
            <person name="Clum A."/>
            <person name="Dockter R.B."/>
            <person name="Fauchery L."/>
            <person name="Guy J."/>
            <person name="Iotti M."/>
            <person name="Le Tacon F."/>
            <person name="Lindquist E.A."/>
            <person name="Lipzen A."/>
            <person name="Malagnac F."/>
            <person name="Mello A."/>
            <person name="Molinier V."/>
            <person name="Miyauchi S."/>
            <person name="Poulain J."/>
            <person name="Riccioni C."/>
            <person name="Rubini A."/>
            <person name="Sitrit Y."/>
            <person name="Splivallo R."/>
            <person name="Traeger S."/>
            <person name="Wang M."/>
            <person name="Zifcakova L."/>
            <person name="Wipf D."/>
            <person name="Zambonelli A."/>
            <person name="Paolocci F."/>
            <person name="Nowrousian M."/>
            <person name="Ottonello S."/>
            <person name="Baldrian P."/>
            <person name="Spatafora J.W."/>
            <person name="Henrissat B."/>
            <person name="Nagy L.G."/>
            <person name="Aury J.M."/>
            <person name="Wincker P."/>
            <person name="Grigoriev I.V."/>
            <person name="Bonfante P."/>
            <person name="Martin F.M."/>
        </authorList>
    </citation>
    <scope>NUCLEOTIDE SEQUENCE [LARGE SCALE GENOMIC DNA]</scope>
    <source>
        <strain evidence="1 2">120613-1</strain>
    </source>
</reference>
<accession>A0A3N4IYJ1</accession>
<dbReference type="AlphaFoldDB" id="A0A3N4IYJ1"/>
<gene>
    <name evidence="1" type="ORF">L873DRAFT_682987</name>
</gene>
<proteinExistence type="predicted"/>
<evidence type="ECO:0000313" key="1">
    <source>
        <dbReference type="EMBL" id="RPA89260.1"/>
    </source>
</evidence>
<name>A0A3N4IYJ1_9PEZI</name>
<evidence type="ECO:0000313" key="2">
    <source>
        <dbReference type="Proteomes" id="UP000276215"/>
    </source>
</evidence>